<feature type="binding site" description="covalent" evidence="8">
    <location>
        <position position="141"/>
    </location>
    <ligand>
        <name>heme c</name>
        <dbReference type="ChEBI" id="CHEBI:61717"/>
        <label>2</label>
    </ligand>
</feature>
<keyword evidence="6" id="KW-0249">Electron transport</keyword>
<feature type="binding site" description="axial binding residue" evidence="9">
    <location>
        <position position="145"/>
    </location>
    <ligand>
        <name>heme c</name>
        <dbReference type="ChEBI" id="CHEBI:61717"/>
        <label>2</label>
    </ligand>
    <ligandPart>
        <name>Fe</name>
        <dbReference type="ChEBI" id="CHEBI:18248"/>
    </ligandPart>
</feature>
<gene>
    <name evidence="12" type="ORF">BGI27_08245</name>
    <name evidence="13" type="ORF">CGU29_07895</name>
</gene>
<protein>
    <submittedName>
        <fullName evidence="13">Cytochrome c4</fullName>
    </submittedName>
</protein>
<evidence type="ECO:0000259" key="11">
    <source>
        <dbReference type="PROSITE" id="PS51007"/>
    </source>
</evidence>
<dbReference type="Proteomes" id="UP000216107">
    <property type="component" value="Unassembled WGS sequence"/>
</dbReference>
<name>A0A272ETI4_9RHOO</name>
<reference evidence="12 15" key="1">
    <citation type="submission" date="2016-08" db="EMBL/GenBank/DDBJ databases">
        <title>Candidatus Dactylopiibacterium carminicum genome sequence.</title>
        <authorList>
            <person name="Ramirez-Puebla S.T."/>
            <person name="Ormeno-Orrillo E."/>
            <person name="Vera-Ponce De Leon A."/>
            <person name="Luis L."/>
            <person name="Sanchez-Flores A."/>
            <person name="Monica R."/>
            <person name="Martinez-Romero E."/>
        </authorList>
    </citation>
    <scope>NUCLEOTIDE SEQUENCE [LARGE SCALE GENOMIC DNA]</scope>
    <source>
        <strain evidence="12">END1</strain>
    </source>
</reference>
<evidence type="ECO:0000313" key="13">
    <source>
        <dbReference type="EMBL" id="PAS93392.1"/>
    </source>
</evidence>
<dbReference type="PROSITE" id="PS51007">
    <property type="entry name" value="CYTC"/>
    <property type="match status" value="2"/>
</dbReference>
<dbReference type="InterPro" id="IPR050597">
    <property type="entry name" value="Cytochrome_c_Oxidase_Subunit"/>
</dbReference>
<keyword evidence="5" id="KW-0574">Periplasm</keyword>
<keyword evidence="4 9" id="KW-0479">Metal-binding</keyword>
<comment type="caution">
    <text evidence="13">The sequence shown here is derived from an EMBL/GenBank/DDBJ whole genome shotgun (WGS) entry which is preliminary data.</text>
</comment>
<feature type="binding site" description="axial binding residue" evidence="9">
    <location>
        <position position="87"/>
    </location>
    <ligand>
        <name>heme c</name>
        <dbReference type="ChEBI" id="CHEBI:61717"/>
        <label>1</label>
    </ligand>
    <ligandPart>
        <name>Fe</name>
        <dbReference type="ChEBI" id="CHEBI:18248"/>
    </ligandPart>
</feature>
<evidence type="ECO:0000256" key="6">
    <source>
        <dbReference type="ARBA" id="ARBA00022982"/>
    </source>
</evidence>
<feature type="chain" id="PRO_5013397914" evidence="10">
    <location>
        <begin position="20"/>
        <end position="210"/>
    </location>
</feature>
<proteinExistence type="predicted"/>
<dbReference type="Gene3D" id="1.10.760.10">
    <property type="entry name" value="Cytochrome c-like domain"/>
    <property type="match status" value="2"/>
</dbReference>
<evidence type="ECO:0000256" key="7">
    <source>
        <dbReference type="ARBA" id="ARBA00023004"/>
    </source>
</evidence>
<comment type="subcellular location">
    <subcellularLocation>
        <location evidence="1">Periplasm</location>
    </subcellularLocation>
</comment>
<feature type="binding site" description="covalent" evidence="8">
    <location>
        <position position="39"/>
    </location>
    <ligand>
        <name>heme c</name>
        <dbReference type="ChEBI" id="CHEBI:61717"/>
        <label>1</label>
    </ligand>
</feature>
<evidence type="ECO:0000256" key="1">
    <source>
        <dbReference type="ARBA" id="ARBA00004418"/>
    </source>
</evidence>
<feature type="binding site" description="axial binding residue" evidence="9">
    <location>
        <position position="187"/>
    </location>
    <ligand>
        <name>heme c</name>
        <dbReference type="ChEBI" id="CHEBI:61717"/>
        <label>2</label>
    </ligand>
    <ligandPart>
        <name>Fe</name>
        <dbReference type="ChEBI" id="CHEBI:18248"/>
    </ligandPart>
</feature>
<dbReference type="Pfam" id="PF00034">
    <property type="entry name" value="Cytochrom_C"/>
    <property type="match status" value="2"/>
</dbReference>
<comment type="PTM">
    <text evidence="8">Binds 2 heme c groups covalently per subunit.</text>
</comment>
<keyword evidence="2" id="KW-0813">Transport</keyword>
<dbReference type="SUPFAM" id="SSF46626">
    <property type="entry name" value="Cytochrome c"/>
    <property type="match status" value="2"/>
</dbReference>
<evidence type="ECO:0000313" key="14">
    <source>
        <dbReference type="Proteomes" id="UP000216107"/>
    </source>
</evidence>
<dbReference type="EMBL" id="MDUX01000022">
    <property type="protein sequence ID" value="KAF7599345.1"/>
    <property type="molecule type" value="Genomic_DNA"/>
</dbReference>
<dbReference type="AlphaFoldDB" id="A0A272ETI4"/>
<evidence type="ECO:0000313" key="15">
    <source>
        <dbReference type="Proteomes" id="UP000623509"/>
    </source>
</evidence>
<accession>A0A272ETI4</accession>
<evidence type="ECO:0000256" key="8">
    <source>
        <dbReference type="PIRSR" id="PIRSR000005-1"/>
    </source>
</evidence>
<evidence type="ECO:0000256" key="3">
    <source>
        <dbReference type="ARBA" id="ARBA00022617"/>
    </source>
</evidence>
<evidence type="ECO:0000256" key="2">
    <source>
        <dbReference type="ARBA" id="ARBA00022448"/>
    </source>
</evidence>
<dbReference type="PANTHER" id="PTHR33751">
    <property type="entry name" value="CBB3-TYPE CYTOCHROME C OXIDASE SUBUNIT FIXP"/>
    <property type="match status" value="1"/>
</dbReference>
<feature type="domain" description="Cytochrome c" evidence="11">
    <location>
        <begin position="120"/>
        <end position="210"/>
    </location>
</feature>
<feature type="binding site" description="covalent" evidence="8">
    <location>
        <position position="42"/>
    </location>
    <ligand>
        <name>heme c</name>
        <dbReference type="ChEBI" id="CHEBI:61717"/>
        <label>1</label>
    </ligand>
</feature>
<dbReference type="InterPro" id="IPR009056">
    <property type="entry name" value="Cyt_c-like_dom"/>
</dbReference>
<feature type="signal peptide" evidence="10">
    <location>
        <begin position="1"/>
        <end position="19"/>
    </location>
</feature>
<reference evidence="13 14" key="2">
    <citation type="submission" date="2017-07" db="EMBL/GenBank/DDBJ databases">
        <title>Candidatus Dactylopiibacterium carminicum, a nitrogen-fixing symbiont of the cochineal insect Dactylopius coccus and Dactylopius opuntiae (Hemiptera: Coccoidea: Dactylopiidae).</title>
        <authorList>
            <person name="Vera A."/>
        </authorList>
    </citation>
    <scope>NUCLEOTIDE SEQUENCE [LARGE SCALE GENOMIC DNA]</scope>
    <source>
        <strain evidence="13 14">NFDCM</strain>
    </source>
</reference>
<evidence type="ECO:0000256" key="10">
    <source>
        <dbReference type="SAM" id="SignalP"/>
    </source>
</evidence>
<keyword evidence="10" id="KW-0732">Signal</keyword>
<dbReference type="PRINTS" id="PR00605">
    <property type="entry name" value="CYTCHROMECIC"/>
</dbReference>
<keyword evidence="3 8" id="KW-0349">Heme</keyword>
<evidence type="ECO:0000256" key="5">
    <source>
        <dbReference type="ARBA" id="ARBA00022764"/>
    </source>
</evidence>
<dbReference type="InterPro" id="IPR036909">
    <property type="entry name" value="Cyt_c-like_dom_sf"/>
</dbReference>
<feature type="binding site" description="covalent" evidence="8">
    <location>
        <position position="144"/>
    </location>
    <ligand>
        <name>heme c</name>
        <dbReference type="ChEBI" id="CHEBI:61717"/>
        <label>2</label>
    </ligand>
</feature>
<sequence length="210" mass="22307">MIARFSILLIALTAQSVFAQTAPTPADQARIKLTAESICAACHGADGNSILAVNPSLAGQHPGYLFKQLHDFKSWDGKPAVRDNAVMAGMTAALSEADMRGLAAYFSSQTLKPETAKHRETLALGQKIWRAGDTSKGLASCAGCHGPAGKGIPPLYPSIHGQHAEYIEAQLKAFRVGERKNDPAHAMRDVASRLTDAEIKAVADYTAGLR</sequence>
<keyword evidence="7 9" id="KW-0408">Iron</keyword>
<dbReference type="EMBL" id="NMRN01000018">
    <property type="protein sequence ID" value="PAS93392.1"/>
    <property type="molecule type" value="Genomic_DNA"/>
</dbReference>
<dbReference type="GO" id="GO:0020037">
    <property type="term" value="F:heme binding"/>
    <property type="evidence" value="ECO:0007669"/>
    <property type="project" value="InterPro"/>
</dbReference>
<dbReference type="Proteomes" id="UP000623509">
    <property type="component" value="Unassembled WGS sequence"/>
</dbReference>
<dbReference type="GO" id="GO:0009055">
    <property type="term" value="F:electron transfer activity"/>
    <property type="evidence" value="ECO:0007669"/>
    <property type="project" value="InterPro"/>
</dbReference>
<organism evidence="13 14">
    <name type="scientific">Candidatus Dactylopiibacterium carminicum</name>
    <dbReference type="NCBI Taxonomy" id="857335"/>
    <lineage>
        <taxon>Bacteria</taxon>
        <taxon>Pseudomonadati</taxon>
        <taxon>Pseudomonadota</taxon>
        <taxon>Betaproteobacteria</taxon>
        <taxon>Rhodocyclales</taxon>
        <taxon>Rhodocyclaceae</taxon>
        <taxon>Candidatus Dactylopiibacterium</taxon>
    </lineage>
</organism>
<evidence type="ECO:0000256" key="9">
    <source>
        <dbReference type="PIRSR" id="PIRSR000005-2"/>
    </source>
</evidence>
<evidence type="ECO:0000313" key="12">
    <source>
        <dbReference type="EMBL" id="KAF7599345.1"/>
    </source>
</evidence>
<dbReference type="OrthoDB" id="9773456at2"/>
<evidence type="ECO:0000256" key="4">
    <source>
        <dbReference type="ARBA" id="ARBA00022723"/>
    </source>
</evidence>
<dbReference type="InterPro" id="IPR008168">
    <property type="entry name" value="Cyt_C_IC"/>
</dbReference>
<dbReference type="GO" id="GO:0005506">
    <property type="term" value="F:iron ion binding"/>
    <property type="evidence" value="ECO:0007669"/>
    <property type="project" value="InterPro"/>
</dbReference>
<feature type="binding site" description="axial binding residue" evidence="9">
    <location>
        <position position="43"/>
    </location>
    <ligand>
        <name>heme c</name>
        <dbReference type="ChEBI" id="CHEBI:61717"/>
        <label>1</label>
    </ligand>
    <ligandPart>
        <name>Fe</name>
        <dbReference type="ChEBI" id="CHEBI:18248"/>
    </ligandPart>
</feature>
<dbReference type="InterPro" id="IPR024167">
    <property type="entry name" value="Cytochrome_c4-like"/>
</dbReference>
<feature type="domain" description="Cytochrome c" evidence="11">
    <location>
        <begin position="26"/>
        <end position="110"/>
    </location>
</feature>
<dbReference type="GO" id="GO:0042597">
    <property type="term" value="C:periplasmic space"/>
    <property type="evidence" value="ECO:0007669"/>
    <property type="project" value="UniProtKB-SubCell"/>
</dbReference>
<dbReference type="PIRSF" id="PIRSF000005">
    <property type="entry name" value="Cytochrome_c4"/>
    <property type="match status" value="1"/>
</dbReference>
<dbReference type="PANTHER" id="PTHR33751:SF9">
    <property type="entry name" value="CYTOCHROME C4"/>
    <property type="match status" value="1"/>
</dbReference>
<keyword evidence="15" id="KW-1185">Reference proteome</keyword>